<dbReference type="PRINTS" id="PR01748">
    <property type="entry name" value="AP2TNSCPFCT"/>
</dbReference>
<evidence type="ECO:0000313" key="9">
    <source>
        <dbReference type="EMBL" id="KAL3071221.1"/>
    </source>
</evidence>
<evidence type="ECO:0000256" key="6">
    <source>
        <dbReference type="ARBA" id="ARBA00023242"/>
    </source>
</evidence>
<comment type="similarity">
    <text evidence="2">Belongs to the AP-2 family.</text>
</comment>
<keyword evidence="3" id="KW-0805">Transcription regulation</keyword>
<evidence type="ECO:0000256" key="7">
    <source>
        <dbReference type="SAM" id="MobiDB-lite"/>
    </source>
</evidence>
<dbReference type="InterPro" id="IPR013854">
    <property type="entry name" value="TF_AP2_C"/>
</dbReference>
<feature type="compositionally biased region" description="Low complexity" evidence="7">
    <location>
        <begin position="194"/>
        <end position="235"/>
    </location>
</feature>
<reference evidence="9 10" key="1">
    <citation type="submission" date="2024-10" db="EMBL/GenBank/DDBJ databases">
        <authorList>
            <person name="Kim D."/>
        </authorList>
    </citation>
    <scope>NUCLEOTIDE SEQUENCE [LARGE SCALE GENOMIC DNA]</scope>
    <source>
        <strain evidence="9">BH-2024</strain>
    </source>
</reference>
<evidence type="ECO:0000256" key="5">
    <source>
        <dbReference type="ARBA" id="ARBA00023163"/>
    </source>
</evidence>
<organism evidence="9 10">
    <name type="scientific">Heterodera trifolii</name>
    <dbReference type="NCBI Taxonomy" id="157864"/>
    <lineage>
        <taxon>Eukaryota</taxon>
        <taxon>Metazoa</taxon>
        <taxon>Ecdysozoa</taxon>
        <taxon>Nematoda</taxon>
        <taxon>Chromadorea</taxon>
        <taxon>Rhabditida</taxon>
        <taxon>Tylenchina</taxon>
        <taxon>Tylenchomorpha</taxon>
        <taxon>Tylenchoidea</taxon>
        <taxon>Heteroderidae</taxon>
        <taxon>Heteroderinae</taxon>
        <taxon>Heterodera</taxon>
    </lineage>
</organism>
<evidence type="ECO:0000259" key="8">
    <source>
        <dbReference type="Pfam" id="PF03299"/>
    </source>
</evidence>
<feature type="compositionally biased region" description="Basic and acidic residues" evidence="7">
    <location>
        <begin position="32"/>
        <end position="44"/>
    </location>
</feature>
<keyword evidence="5" id="KW-0804">Transcription</keyword>
<evidence type="ECO:0000256" key="2">
    <source>
        <dbReference type="ARBA" id="ARBA00007770"/>
    </source>
</evidence>
<gene>
    <name evidence="9" type="ORF">niasHT_035547</name>
</gene>
<dbReference type="PANTHER" id="PTHR10812">
    <property type="entry name" value="TRANSCRIPTION FACTOR AP-2"/>
    <property type="match status" value="1"/>
</dbReference>
<comment type="caution">
    <text evidence="9">The sequence shown here is derived from an EMBL/GenBank/DDBJ whole genome shotgun (WGS) entry which is preliminary data.</text>
</comment>
<dbReference type="GO" id="GO:0005634">
    <property type="term" value="C:nucleus"/>
    <property type="evidence" value="ECO:0007669"/>
    <property type="project" value="UniProtKB-SubCell"/>
</dbReference>
<name>A0ABD2HX00_9BILA</name>
<proteinExistence type="inferred from homology"/>
<dbReference type="EMBL" id="JBICBT010001363">
    <property type="protein sequence ID" value="KAL3071221.1"/>
    <property type="molecule type" value="Genomic_DNA"/>
</dbReference>
<feature type="region of interest" description="Disordered" evidence="7">
    <location>
        <begin position="174"/>
        <end position="235"/>
    </location>
</feature>
<feature type="region of interest" description="Disordered" evidence="7">
    <location>
        <begin position="1"/>
        <end position="44"/>
    </location>
</feature>
<evidence type="ECO:0000313" key="10">
    <source>
        <dbReference type="Proteomes" id="UP001620626"/>
    </source>
</evidence>
<feature type="domain" description="Transcription factor AP-2 C-terminal" evidence="8">
    <location>
        <begin position="283"/>
        <end position="488"/>
    </location>
</feature>
<feature type="compositionally biased region" description="Polar residues" evidence="7">
    <location>
        <begin position="1"/>
        <end position="11"/>
    </location>
</feature>
<evidence type="ECO:0000256" key="1">
    <source>
        <dbReference type="ARBA" id="ARBA00004123"/>
    </source>
</evidence>
<accession>A0ABD2HX00</accession>
<dbReference type="AlphaFoldDB" id="A0ABD2HX00"/>
<protein>
    <recommendedName>
        <fullName evidence="8">Transcription factor AP-2 C-terminal domain-containing protein</fullName>
    </recommendedName>
</protein>
<keyword evidence="4" id="KW-0238">DNA-binding</keyword>
<dbReference type="PANTHER" id="PTHR10812:SF17">
    <property type="entry name" value="TRANSCRIPTION FACTOR AP-2, ISOFORM D"/>
    <property type="match status" value="1"/>
</dbReference>
<dbReference type="InterPro" id="IPR004979">
    <property type="entry name" value="TF_AP2"/>
</dbReference>
<keyword evidence="10" id="KW-1185">Reference proteome</keyword>
<keyword evidence="6" id="KW-0539">Nucleus</keyword>
<evidence type="ECO:0000256" key="4">
    <source>
        <dbReference type="ARBA" id="ARBA00023125"/>
    </source>
</evidence>
<comment type="subcellular location">
    <subcellularLocation>
        <location evidence="1">Nucleus</location>
    </subcellularLocation>
</comment>
<sequence>MTSPTDQQEPIPTTEKADNEAKSDQNLQTNEEQTKCKKRRIEEKENLGLPIAHSTPLVPGPSRAIAHCQPNQSIAVAQNNALRHSPPPTMAPSPILGHYFPFGPNSADSSAVSMFPSPVLYNPWLRWTPTGGLLADGIAIPKPSHLLEPNDLLKEKNGESSSTPVMKNGANLNAVNEQQHKRKDVDSGVGSDDTSTTTTTTTKLSSSSTWITTDVDGTGTDGSSSSSNSSSSSSQSVVVVVPPAADQLHSSPAIFPFLPPIGALITPDQQQQLFHPINNYETYCSVPGRLTLLSNQKKYRVSVGEIQRRLAPPECMNASILGGILRKAKNKDGGRLLREQLHMYGVELAVGRRKQSALSCFSSLVEQEAVQLATDFRTICQRDYPIQAVATHSLDDVSNVQDAYIRRMELFYAGKLLNRILDLHKADQSPTTITEQQKCEPTTEQFGADQNLSPEVQEGLAHFSLLTHGFGGHSVQAVLETMIRVINECNGVLTRKYQSPINAATAGQQNAVLSMPFGGQ</sequence>
<dbReference type="Proteomes" id="UP001620626">
    <property type="component" value="Unassembled WGS sequence"/>
</dbReference>
<dbReference type="GO" id="GO:0003677">
    <property type="term" value="F:DNA binding"/>
    <property type="evidence" value="ECO:0007669"/>
    <property type="project" value="UniProtKB-KW"/>
</dbReference>
<dbReference type="Pfam" id="PF03299">
    <property type="entry name" value="TF_AP-2"/>
    <property type="match status" value="1"/>
</dbReference>
<evidence type="ECO:0000256" key="3">
    <source>
        <dbReference type="ARBA" id="ARBA00023015"/>
    </source>
</evidence>